<dbReference type="Pfam" id="PF00126">
    <property type="entry name" value="HTH_1"/>
    <property type="match status" value="1"/>
</dbReference>
<evidence type="ECO:0000256" key="2">
    <source>
        <dbReference type="ARBA" id="ARBA00023015"/>
    </source>
</evidence>
<dbReference type="EMBL" id="PNYC01000033">
    <property type="protein sequence ID" value="PMS30143.1"/>
    <property type="molecule type" value="Genomic_DNA"/>
</dbReference>
<keyword evidence="7" id="KW-1185">Reference proteome</keyword>
<evidence type="ECO:0000256" key="4">
    <source>
        <dbReference type="ARBA" id="ARBA00023163"/>
    </source>
</evidence>
<evidence type="ECO:0000256" key="1">
    <source>
        <dbReference type="ARBA" id="ARBA00009437"/>
    </source>
</evidence>
<dbReference type="InterPro" id="IPR000847">
    <property type="entry name" value="LysR_HTH_N"/>
</dbReference>
<dbReference type="AlphaFoldDB" id="A0A2N7WL46"/>
<dbReference type="InterPro" id="IPR036388">
    <property type="entry name" value="WH-like_DNA-bd_sf"/>
</dbReference>
<organism evidence="6 7">
    <name type="scientific">Trinickia symbiotica</name>
    <dbReference type="NCBI Taxonomy" id="863227"/>
    <lineage>
        <taxon>Bacteria</taxon>
        <taxon>Pseudomonadati</taxon>
        <taxon>Pseudomonadota</taxon>
        <taxon>Betaproteobacteria</taxon>
        <taxon>Burkholderiales</taxon>
        <taxon>Burkholderiaceae</taxon>
        <taxon>Trinickia</taxon>
    </lineage>
</organism>
<keyword evidence="3" id="KW-0238">DNA-binding</keyword>
<dbReference type="STRING" id="863227.GCA_000373005_04183"/>
<dbReference type="InterPro" id="IPR005119">
    <property type="entry name" value="LysR_subst-bd"/>
</dbReference>
<dbReference type="PROSITE" id="PS50931">
    <property type="entry name" value="HTH_LYSR"/>
    <property type="match status" value="1"/>
</dbReference>
<dbReference type="InterPro" id="IPR036390">
    <property type="entry name" value="WH_DNA-bd_sf"/>
</dbReference>
<protein>
    <submittedName>
        <fullName evidence="6">LysR family transcriptional regulator</fullName>
    </submittedName>
</protein>
<dbReference type="GO" id="GO:0032993">
    <property type="term" value="C:protein-DNA complex"/>
    <property type="evidence" value="ECO:0007669"/>
    <property type="project" value="TreeGrafter"/>
</dbReference>
<evidence type="ECO:0000256" key="3">
    <source>
        <dbReference type="ARBA" id="ARBA00023125"/>
    </source>
</evidence>
<dbReference type="RefSeq" id="WP_018442780.1">
    <property type="nucleotide sequence ID" value="NZ_KB890193.1"/>
</dbReference>
<keyword evidence="2" id="KW-0805">Transcription regulation</keyword>
<proteinExistence type="inferred from homology"/>
<dbReference type="OrthoDB" id="5292387at2"/>
<dbReference type="FunFam" id="1.10.10.10:FF:000001">
    <property type="entry name" value="LysR family transcriptional regulator"/>
    <property type="match status" value="1"/>
</dbReference>
<dbReference type="SUPFAM" id="SSF46785">
    <property type="entry name" value="Winged helix' DNA-binding domain"/>
    <property type="match status" value="1"/>
</dbReference>
<evidence type="ECO:0000259" key="5">
    <source>
        <dbReference type="PROSITE" id="PS50931"/>
    </source>
</evidence>
<dbReference type="SUPFAM" id="SSF53850">
    <property type="entry name" value="Periplasmic binding protein-like II"/>
    <property type="match status" value="1"/>
</dbReference>
<dbReference type="Gene3D" id="3.40.190.10">
    <property type="entry name" value="Periplasmic binding protein-like II"/>
    <property type="match status" value="2"/>
</dbReference>
<gene>
    <name evidence="6" type="ORF">C0Z20_30105</name>
</gene>
<comment type="caution">
    <text evidence="6">The sequence shown here is derived from an EMBL/GenBank/DDBJ whole genome shotgun (WGS) entry which is preliminary data.</text>
</comment>
<reference evidence="6 7" key="1">
    <citation type="submission" date="2018-01" db="EMBL/GenBank/DDBJ databases">
        <title>Whole genome analyses suggest that Burkholderia sensu lato contains two further novel genera in the rhizoxinica-symbiotica group Mycetohabitans gen. nov., and Trinickia gen. nov.: implications for the evolution of diazotrophy and nodulation in the Burkholderiaceae.</title>
        <authorList>
            <person name="Estrada-de los Santos P."/>
            <person name="Palmer M."/>
            <person name="Chavez-Ramirez B."/>
            <person name="Beukes C."/>
            <person name="Steenkamp E.T."/>
            <person name="Hirsch A.M."/>
            <person name="Manyaka P."/>
            <person name="Maluk M."/>
            <person name="Lafos M."/>
            <person name="Crook M."/>
            <person name="Gross E."/>
            <person name="Simon M.F."/>
            <person name="Bueno dos Reis Junior F."/>
            <person name="Poole P.S."/>
            <person name="Venter S.N."/>
            <person name="James E.K."/>
        </authorList>
    </citation>
    <scope>NUCLEOTIDE SEQUENCE [LARGE SCALE GENOMIC DNA]</scope>
    <source>
        <strain evidence="6 7">JPY 581</strain>
    </source>
</reference>
<dbReference type="PANTHER" id="PTHR30346">
    <property type="entry name" value="TRANSCRIPTIONAL DUAL REGULATOR HCAR-RELATED"/>
    <property type="match status" value="1"/>
</dbReference>
<keyword evidence="4" id="KW-0804">Transcription</keyword>
<evidence type="ECO:0000313" key="6">
    <source>
        <dbReference type="EMBL" id="PMS30143.1"/>
    </source>
</evidence>
<dbReference type="GO" id="GO:0003700">
    <property type="term" value="F:DNA-binding transcription factor activity"/>
    <property type="evidence" value="ECO:0007669"/>
    <property type="project" value="InterPro"/>
</dbReference>
<accession>A0A2N7WL46</accession>
<dbReference type="GO" id="GO:0003677">
    <property type="term" value="F:DNA binding"/>
    <property type="evidence" value="ECO:0007669"/>
    <property type="project" value="UniProtKB-KW"/>
</dbReference>
<dbReference type="Gene3D" id="1.10.10.10">
    <property type="entry name" value="Winged helix-like DNA-binding domain superfamily/Winged helix DNA-binding domain"/>
    <property type="match status" value="1"/>
</dbReference>
<dbReference type="Pfam" id="PF03466">
    <property type="entry name" value="LysR_substrate"/>
    <property type="match status" value="1"/>
</dbReference>
<sequence length="303" mass="33788">MKIHVLEYFAVLAEELHFGRAASRLSITQPPLSTAIKSLEEELGVMLFRRNKQQVLLTPAGAAFLVEAREILESVARAKNVARSVDKGTRGRLDIGFAGSLVCRGILEIIEKFRQETPEVELVLHEMNSSEQFNRLIRGRLEAGFTYGVAPPPKLKSIPLKDDTYALCLPEHHPKANESVIGLHDLAEESFLMLERDVNPENHDNIISMFSRTGIYPRFLQYTRNWMTSLLMVSKGYGMAIVAASLACTRIDGVRMVPLADPSLPVPAMLTWNPRFDTPSLDRFLASAAQTIQRQTDKSAGLT</sequence>
<dbReference type="CDD" id="cd08414">
    <property type="entry name" value="PBP2_LTTR_aromatics_like"/>
    <property type="match status" value="1"/>
</dbReference>
<comment type="similarity">
    <text evidence="1">Belongs to the LysR transcriptional regulatory family.</text>
</comment>
<dbReference type="Proteomes" id="UP000235777">
    <property type="component" value="Unassembled WGS sequence"/>
</dbReference>
<dbReference type="PRINTS" id="PR00039">
    <property type="entry name" value="HTHLYSR"/>
</dbReference>
<feature type="domain" description="HTH lysR-type" evidence="5">
    <location>
        <begin position="1"/>
        <end position="58"/>
    </location>
</feature>
<name>A0A2N7WL46_9BURK</name>
<evidence type="ECO:0000313" key="7">
    <source>
        <dbReference type="Proteomes" id="UP000235777"/>
    </source>
</evidence>
<dbReference type="PANTHER" id="PTHR30346:SF0">
    <property type="entry name" value="HCA OPERON TRANSCRIPTIONAL ACTIVATOR HCAR"/>
    <property type="match status" value="1"/>
</dbReference>